<gene>
    <name evidence="7" type="ORF">PPYR_05323</name>
</gene>
<reference evidence="7 8" key="1">
    <citation type="journal article" date="2018" name="Elife">
        <title>Firefly genomes illuminate parallel origins of bioluminescence in beetles.</title>
        <authorList>
            <person name="Fallon T.R."/>
            <person name="Lower S.E."/>
            <person name="Chang C.H."/>
            <person name="Bessho-Uehara M."/>
            <person name="Martin G.J."/>
            <person name="Bewick A.J."/>
            <person name="Behringer M."/>
            <person name="Debat H.J."/>
            <person name="Wong I."/>
            <person name="Day J.C."/>
            <person name="Suvorov A."/>
            <person name="Silva C.J."/>
            <person name="Stanger-Hall K.F."/>
            <person name="Hall D.W."/>
            <person name="Schmitz R.J."/>
            <person name="Nelson D.R."/>
            <person name="Lewis S.M."/>
            <person name="Shigenobu S."/>
            <person name="Bybee S.M."/>
            <person name="Larracuente A.M."/>
            <person name="Oba Y."/>
            <person name="Weng J.K."/>
        </authorList>
    </citation>
    <scope>NUCLEOTIDE SEQUENCE [LARGE SCALE GENOMIC DNA]</scope>
    <source>
        <strain evidence="7">1611_PpyrPB1</strain>
        <tissue evidence="7">Whole body</tissue>
    </source>
</reference>
<dbReference type="EMBL" id="VVIM01000003">
    <property type="protein sequence ID" value="KAB0800969.1"/>
    <property type="molecule type" value="Genomic_DNA"/>
</dbReference>
<comment type="caution">
    <text evidence="7">The sequence shown here is derived from an EMBL/GenBank/DDBJ whole genome shotgun (WGS) entry which is preliminary data.</text>
</comment>
<dbReference type="PANTHER" id="PTHR11610">
    <property type="entry name" value="LIPASE"/>
    <property type="match status" value="1"/>
</dbReference>
<protein>
    <recommendedName>
        <fullName evidence="6">Lipase domain-containing protein</fullName>
    </recommendedName>
</protein>
<dbReference type="InterPro" id="IPR013818">
    <property type="entry name" value="Lipase"/>
</dbReference>
<evidence type="ECO:0000256" key="4">
    <source>
        <dbReference type="RuleBase" id="RU004262"/>
    </source>
</evidence>
<accession>A0A5N4AUH8</accession>
<dbReference type="GO" id="GO:0005615">
    <property type="term" value="C:extracellular space"/>
    <property type="evidence" value="ECO:0007669"/>
    <property type="project" value="TreeGrafter"/>
</dbReference>
<dbReference type="AlphaFoldDB" id="A0A5N4AUH8"/>
<dbReference type="SUPFAM" id="SSF53474">
    <property type="entry name" value="alpha/beta-Hydrolases"/>
    <property type="match status" value="1"/>
</dbReference>
<dbReference type="CDD" id="cd00707">
    <property type="entry name" value="Pancreat_lipase_like"/>
    <property type="match status" value="1"/>
</dbReference>
<feature type="signal peptide" evidence="5">
    <location>
        <begin position="1"/>
        <end position="16"/>
    </location>
</feature>
<comment type="similarity">
    <text evidence="2 4">Belongs to the AB hydrolase superfamily. Lipase family.</text>
</comment>
<evidence type="ECO:0000256" key="5">
    <source>
        <dbReference type="SAM" id="SignalP"/>
    </source>
</evidence>
<dbReference type="Pfam" id="PF00151">
    <property type="entry name" value="Lipase"/>
    <property type="match status" value="1"/>
</dbReference>
<dbReference type="Gene3D" id="3.40.50.1820">
    <property type="entry name" value="alpha/beta hydrolase"/>
    <property type="match status" value="1"/>
</dbReference>
<evidence type="ECO:0000256" key="1">
    <source>
        <dbReference type="ARBA" id="ARBA00004613"/>
    </source>
</evidence>
<evidence type="ECO:0000256" key="3">
    <source>
        <dbReference type="ARBA" id="ARBA00022525"/>
    </source>
</evidence>
<evidence type="ECO:0000259" key="6">
    <source>
        <dbReference type="Pfam" id="PF00151"/>
    </source>
</evidence>
<dbReference type="InterPro" id="IPR029058">
    <property type="entry name" value="AB_hydrolase_fold"/>
</dbReference>
<evidence type="ECO:0000256" key="2">
    <source>
        <dbReference type="ARBA" id="ARBA00010701"/>
    </source>
</evidence>
<dbReference type="GO" id="GO:0016042">
    <property type="term" value="P:lipid catabolic process"/>
    <property type="evidence" value="ECO:0007669"/>
    <property type="project" value="TreeGrafter"/>
</dbReference>
<dbReference type="GO" id="GO:0016298">
    <property type="term" value="F:lipase activity"/>
    <property type="evidence" value="ECO:0007669"/>
    <property type="project" value="InterPro"/>
</dbReference>
<keyword evidence="5" id="KW-0732">Signal</keyword>
<comment type="subcellular location">
    <subcellularLocation>
        <location evidence="1">Secreted</location>
    </subcellularLocation>
</comment>
<dbReference type="PANTHER" id="PTHR11610:SF190">
    <property type="entry name" value="VITELLOGENIN-3-LIKE PROTEIN"/>
    <property type="match status" value="1"/>
</dbReference>
<dbReference type="InterPro" id="IPR002334">
    <property type="entry name" value="Allerg_PlipaseA1"/>
</dbReference>
<dbReference type="FunCoup" id="A0A5N4AUH8">
    <property type="interactions" value="116"/>
</dbReference>
<dbReference type="PRINTS" id="PR00821">
    <property type="entry name" value="TAGLIPASE"/>
</dbReference>
<keyword evidence="3" id="KW-0964">Secreted</keyword>
<name>A0A5N4AUH8_PHOPY</name>
<dbReference type="Proteomes" id="UP000327044">
    <property type="component" value="Unassembled WGS sequence"/>
</dbReference>
<evidence type="ECO:0000313" key="7">
    <source>
        <dbReference type="EMBL" id="KAB0800969.1"/>
    </source>
</evidence>
<dbReference type="InParanoid" id="A0A5N4AUH8"/>
<dbReference type="PRINTS" id="PR00825">
    <property type="entry name" value="DOLALLERGEN"/>
</dbReference>
<dbReference type="InterPro" id="IPR000734">
    <property type="entry name" value="TAG_lipase"/>
</dbReference>
<sequence>MKVLLVFLTFTILGFASRSNGFRSSRRYVPNENDPYRFKEIAFEDDIGKLHFENLSVEHLQERSITPGDVTLHLFTRKHPKTSVAVPINKAGDLLRHNQSFNASALNYFIIHGWRNNYKSNVNVVITEAILNNYDVNVFVVDWSTYAFKFYTTSKAAVPQIGLFLANFISDLLKEYQIPHTQFVLVGHSLGAHIAGCTGSALSGQIDHIIGLDPAGPLFSLNQLDNRLDETDAKFVQVVHTNGYLLGFSSAIGHADYYPNDGNRQPGCGIDLFGKCAHSRAYYYYAESIWQGGFEAEKCLTYDEFMNSNCITHKKSFLGTFFIDKSAYGDYYLDTNREAPFALGTR</sequence>
<dbReference type="InterPro" id="IPR033906">
    <property type="entry name" value="Lipase_N"/>
</dbReference>
<dbReference type="OrthoDB" id="199913at2759"/>
<feature type="domain" description="Lipase" evidence="6">
    <location>
        <begin position="62"/>
        <end position="341"/>
    </location>
</feature>
<evidence type="ECO:0000313" key="8">
    <source>
        <dbReference type="Proteomes" id="UP000327044"/>
    </source>
</evidence>
<keyword evidence="8" id="KW-1185">Reference proteome</keyword>
<proteinExistence type="inferred from homology"/>
<feature type="chain" id="PRO_5024453160" description="Lipase domain-containing protein" evidence="5">
    <location>
        <begin position="17"/>
        <end position="346"/>
    </location>
</feature>
<organism evidence="7 8">
    <name type="scientific">Photinus pyralis</name>
    <name type="common">Common eastern firefly</name>
    <name type="synonym">Lampyris pyralis</name>
    <dbReference type="NCBI Taxonomy" id="7054"/>
    <lineage>
        <taxon>Eukaryota</taxon>
        <taxon>Metazoa</taxon>
        <taxon>Ecdysozoa</taxon>
        <taxon>Arthropoda</taxon>
        <taxon>Hexapoda</taxon>
        <taxon>Insecta</taxon>
        <taxon>Pterygota</taxon>
        <taxon>Neoptera</taxon>
        <taxon>Endopterygota</taxon>
        <taxon>Coleoptera</taxon>
        <taxon>Polyphaga</taxon>
        <taxon>Elateriformia</taxon>
        <taxon>Elateroidea</taxon>
        <taxon>Lampyridae</taxon>
        <taxon>Lampyrinae</taxon>
        <taxon>Photinus</taxon>
    </lineage>
</organism>